<evidence type="ECO:0000256" key="12">
    <source>
        <dbReference type="ARBA" id="ARBA00029916"/>
    </source>
</evidence>
<dbReference type="NCBIfam" id="TIGR00032">
    <property type="entry name" value="argG"/>
    <property type="match status" value="1"/>
</dbReference>
<dbReference type="GO" id="GO:0006526">
    <property type="term" value="P:L-arginine biosynthetic process"/>
    <property type="evidence" value="ECO:0007669"/>
    <property type="project" value="UniProtKB-KW"/>
</dbReference>
<accession>A0A9J6CPN1</accession>
<dbReference type="InterPro" id="IPR048268">
    <property type="entry name" value="Arginosuc_syn_C"/>
</dbReference>
<dbReference type="HAMAP" id="MF_00005">
    <property type="entry name" value="Arg_succ_synth_type1"/>
    <property type="match status" value="1"/>
</dbReference>
<dbReference type="AlphaFoldDB" id="A0A9J6CPN1"/>
<evidence type="ECO:0000256" key="4">
    <source>
        <dbReference type="ARBA" id="ARBA00012286"/>
    </source>
</evidence>
<dbReference type="CDD" id="cd01999">
    <property type="entry name" value="ASS"/>
    <property type="match status" value="1"/>
</dbReference>
<dbReference type="SUPFAM" id="SSF69864">
    <property type="entry name" value="Argininosuccinate synthetase, C-terminal domain"/>
    <property type="match status" value="1"/>
</dbReference>
<dbReference type="OrthoDB" id="1688907at2759"/>
<evidence type="ECO:0000256" key="7">
    <source>
        <dbReference type="ARBA" id="ARBA00022571"/>
    </source>
</evidence>
<dbReference type="InterPro" id="IPR023434">
    <property type="entry name" value="Arginosuc_synth_type_1_subfam"/>
</dbReference>
<evidence type="ECO:0000256" key="3">
    <source>
        <dbReference type="ARBA" id="ARBA00011881"/>
    </source>
</evidence>
<comment type="pathway">
    <text evidence="1">Amino-acid biosynthesis; L-arginine biosynthesis; L-arginine from L-ornithine and carbamoyl phosphate: step 2/3.</text>
</comment>
<dbReference type="FunFam" id="3.90.1260.10:FF:000003">
    <property type="entry name" value="Argininosuccinate synthase"/>
    <property type="match status" value="1"/>
</dbReference>
<keyword evidence="11" id="KW-0067">ATP-binding</keyword>
<feature type="domain" description="Arginosuccinate synthase-like N-terminal" evidence="15">
    <location>
        <begin position="7"/>
        <end position="171"/>
    </location>
</feature>
<evidence type="ECO:0000259" key="16">
    <source>
        <dbReference type="Pfam" id="PF20979"/>
    </source>
</evidence>
<gene>
    <name evidence="17" type="ORF">PVAND_013094</name>
</gene>
<dbReference type="Pfam" id="PF20979">
    <property type="entry name" value="Arginosuc_syn_C"/>
    <property type="match status" value="1"/>
</dbReference>
<name>A0A9J6CPN1_POLVA</name>
<dbReference type="GO" id="GO:0004055">
    <property type="term" value="F:argininosuccinate synthase activity"/>
    <property type="evidence" value="ECO:0007669"/>
    <property type="project" value="UniProtKB-EC"/>
</dbReference>
<evidence type="ECO:0000256" key="1">
    <source>
        <dbReference type="ARBA" id="ARBA00004967"/>
    </source>
</evidence>
<dbReference type="InterPro" id="IPR024074">
    <property type="entry name" value="AS_cat/multimer_dom_body"/>
</dbReference>
<evidence type="ECO:0000256" key="6">
    <source>
        <dbReference type="ARBA" id="ARBA00022436"/>
    </source>
</evidence>
<comment type="pathway">
    <text evidence="2">Nitrogen metabolism; urea cycle; (N(omega)-L-arginino)succinate from L-aspartate and L-citrulline: step 1/1.</text>
</comment>
<dbReference type="PROSITE" id="PS00565">
    <property type="entry name" value="ARGININOSUCCIN_SYN_2"/>
    <property type="match status" value="1"/>
</dbReference>
<protein>
    <recommendedName>
        <fullName evidence="5">Argininosuccinate synthase</fullName>
        <ecNumber evidence="4">6.3.4.5</ecNumber>
    </recommendedName>
    <alternativeName>
        <fullName evidence="12">Citrulline--aspartate ligase</fullName>
    </alternativeName>
</protein>
<evidence type="ECO:0000313" key="18">
    <source>
        <dbReference type="Proteomes" id="UP001107558"/>
    </source>
</evidence>
<dbReference type="GO" id="GO:0005737">
    <property type="term" value="C:cytoplasm"/>
    <property type="evidence" value="ECO:0007669"/>
    <property type="project" value="TreeGrafter"/>
</dbReference>
<evidence type="ECO:0000256" key="10">
    <source>
        <dbReference type="ARBA" id="ARBA00022741"/>
    </source>
</evidence>
<keyword evidence="8" id="KW-0436">Ligase</keyword>
<evidence type="ECO:0000313" key="17">
    <source>
        <dbReference type="EMBL" id="KAG5683831.1"/>
    </source>
</evidence>
<dbReference type="PROSITE" id="PS00564">
    <property type="entry name" value="ARGININOSUCCIN_SYN_1"/>
    <property type="match status" value="1"/>
</dbReference>
<dbReference type="GO" id="GO:0000053">
    <property type="term" value="P:argininosuccinate metabolic process"/>
    <property type="evidence" value="ECO:0007669"/>
    <property type="project" value="TreeGrafter"/>
</dbReference>
<dbReference type="EMBL" id="JADBJN010000001">
    <property type="protein sequence ID" value="KAG5683831.1"/>
    <property type="molecule type" value="Genomic_DNA"/>
</dbReference>
<evidence type="ECO:0000256" key="11">
    <source>
        <dbReference type="ARBA" id="ARBA00022840"/>
    </source>
</evidence>
<evidence type="ECO:0000256" key="9">
    <source>
        <dbReference type="ARBA" id="ARBA00022605"/>
    </source>
</evidence>
<evidence type="ECO:0000256" key="2">
    <source>
        <dbReference type="ARBA" id="ARBA00005154"/>
    </source>
</evidence>
<dbReference type="SUPFAM" id="SSF52402">
    <property type="entry name" value="Adenine nucleotide alpha hydrolases-like"/>
    <property type="match status" value="1"/>
</dbReference>
<dbReference type="EC" id="6.3.4.5" evidence="4"/>
<dbReference type="Gene3D" id="3.90.1260.10">
    <property type="entry name" value="Argininosuccinate synthetase, chain A, domain 2"/>
    <property type="match status" value="1"/>
</dbReference>
<evidence type="ECO:0000259" key="15">
    <source>
        <dbReference type="Pfam" id="PF00764"/>
    </source>
</evidence>
<dbReference type="GO" id="GO:0000050">
    <property type="term" value="P:urea cycle"/>
    <property type="evidence" value="ECO:0007669"/>
    <property type="project" value="UniProtKB-KW"/>
</dbReference>
<feature type="domain" description="Arginosuccinate synthase C-terminal" evidence="16">
    <location>
        <begin position="180"/>
        <end position="402"/>
    </location>
</feature>
<keyword evidence="18" id="KW-1185">Reference proteome</keyword>
<dbReference type="Gene3D" id="3.40.50.620">
    <property type="entry name" value="HUPs"/>
    <property type="match status" value="1"/>
</dbReference>
<reference evidence="17" key="1">
    <citation type="submission" date="2021-03" db="EMBL/GenBank/DDBJ databases">
        <title>Chromosome level genome of the anhydrobiotic midge Polypedilum vanderplanki.</title>
        <authorList>
            <person name="Yoshida Y."/>
            <person name="Kikawada T."/>
            <person name="Gusev O."/>
        </authorList>
    </citation>
    <scope>NUCLEOTIDE SEQUENCE</scope>
    <source>
        <strain evidence="17">NIAS01</strain>
        <tissue evidence="17">Whole body or cell culture</tissue>
    </source>
</reference>
<dbReference type="InterPro" id="IPR014729">
    <property type="entry name" value="Rossmann-like_a/b/a_fold"/>
</dbReference>
<dbReference type="InterPro" id="IPR048267">
    <property type="entry name" value="Arginosuc_syn_N"/>
</dbReference>
<comment type="catalytic activity">
    <reaction evidence="13">
        <text>L-citrulline + L-aspartate + ATP = 2-(N(omega)-L-arginino)succinate + AMP + diphosphate + H(+)</text>
        <dbReference type="Rhea" id="RHEA:10932"/>
        <dbReference type="ChEBI" id="CHEBI:15378"/>
        <dbReference type="ChEBI" id="CHEBI:29991"/>
        <dbReference type="ChEBI" id="CHEBI:30616"/>
        <dbReference type="ChEBI" id="CHEBI:33019"/>
        <dbReference type="ChEBI" id="CHEBI:57472"/>
        <dbReference type="ChEBI" id="CHEBI:57743"/>
        <dbReference type="ChEBI" id="CHEBI:456215"/>
        <dbReference type="EC" id="6.3.4.5"/>
    </reaction>
</comment>
<dbReference type="PANTHER" id="PTHR11587">
    <property type="entry name" value="ARGININOSUCCINATE SYNTHASE"/>
    <property type="match status" value="1"/>
</dbReference>
<comment type="caution">
    <text evidence="17">The sequence shown here is derived from an EMBL/GenBank/DDBJ whole genome shotgun (WGS) entry which is preliminary data.</text>
</comment>
<dbReference type="GO" id="GO:0005524">
    <property type="term" value="F:ATP binding"/>
    <property type="evidence" value="ECO:0007669"/>
    <property type="project" value="UniProtKB-KW"/>
</dbReference>
<evidence type="ECO:0000256" key="14">
    <source>
        <dbReference type="ARBA" id="ARBA00061285"/>
    </source>
</evidence>
<dbReference type="PANTHER" id="PTHR11587:SF2">
    <property type="entry name" value="ARGININOSUCCINATE SYNTHASE"/>
    <property type="match status" value="1"/>
</dbReference>
<keyword evidence="6" id="KW-0835">Urea cycle</keyword>
<dbReference type="InterPro" id="IPR018223">
    <property type="entry name" value="Arginosuc_synth_CS"/>
</dbReference>
<dbReference type="NCBIfam" id="NF001770">
    <property type="entry name" value="PRK00509.1"/>
    <property type="match status" value="1"/>
</dbReference>
<dbReference type="Proteomes" id="UP001107558">
    <property type="component" value="Chromosome 1"/>
</dbReference>
<dbReference type="Pfam" id="PF00764">
    <property type="entry name" value="Arginosuc_synth"/>
    <property type="match status" value="1"/>
</dbReference>
<proteinExistence type="inferred from homology"/>
<comment type="similarity">
    <text evidence="14">Belongs to the argininosuccinate synthase family.</text>
</comment>
<evidence type="ECO:0000256" key="8">
    <source>
        <dbReference type="ARBA" id="ARBA00022598"/>
    </source>
</evidence>
<dbReference type="FunFam" id="3.40.50.620:FF:000019">
    <property type="entry name" value="Argininosuccinate synthase"/>
    <property type="match status" value="1"/>
</dbReference>
<sequence length="428" mass="48625">MEKENKKVLLAYSGGLDTSCILKWLLEKGYEVICFMADVGQDEDFQQARDKALKIGASDCVVKDVKFHFVENFVWPAIKMGLIYEKRYLMGTSLARPCITLALIETAKEHNCAYISHGATGKGNDQIRFELSAYALNPAIKVIAVWRLPEFCERFQGRNDLLEYAKENSIPVAATLKKPWSMDANIMHISYESGILEDPSQSAPDDLYTMTKNPQHAPNNPTRIDIVFNHGIPVRCTNLTTGNTYEIPTHILQYLNQIGGEHGIGRVDLVENRFVGLKSRGIYETPGCKILYEAHLDLEVYCLDREIFRVKSFLADKMAEYVYNGFWFSPEAEYVRKCLDESQRSVNGRVTIELFKGNVSIIGRESISSLYNQELVSMNVHGQLDYTAATGFIEINAIRLKEHYRAYGSTPNNNMHSLNRKFSRVKLN</sequence>
<comment type="subunit">
    <text evidence="3">Homotetramer.</text>
</comment>
<keyword evidence="10" id="KW-0547">Nucleotide-binding</keyword>
<evidence type="ECO:0000256" key="13">
    <source>
        <dbReference type="ARBA" id="ARBA00049077"/>
    </source>
</evidence>
<evidence type="ECO:0000256" key="5">
    <source>
        <dbReference type="ARBA" id="ARBA00014810"/>
    </source>
</evidence>
<keyword evidence="7" id="KW-0055">Arginine biosynthesis</keyword>
<keyword evidence="9" id="KW-0028">Amino-acid biosynthesis</keyword>
<dbReference type="InterPro" id="IPR001518">
    <property type="entry name" value="Arginosuc_synth"/>
</dbReference>
<organism evidence="17 18">
    <name type="scientific">Polypedilum vanderplanki</name>
    <name type="common">Sleeping chironomid midge</name>
    <dbReference type="NCBI Taxonomy" id="319348"/>
    <lineage>
        <taxon>Eukaryota</taxon>
        <taxon>Metazoa</taxon>
        <taxon>Ecdysozoa</taxon>
        <taxon>Arthropoda</taxon>
        <taxon>Hexapoda</taxon>
        <taxon>Insecta</taxon>
        <taxon>Pterygota</taxon>
        <taxon>Neoptera</taxon>
        <taxon>Endopterygota</taxon>
        <taxon>Diptera</taxon>
        <taxon>Nematocera</taxon>
        <taxon>Chironomoidea</taxon>
        <taxon>Chironomidae</taxon>
        <taxon>Chironominae</taxon>
        <taxon>Polypedilum</taxon>
        <taxon>Polypedilum</taxon>
    </lineage>
</organism>